<evidence type="ECO:0000256" key="7">
    <source>
        <dbReference type="ARBA" id="ARBA00022723"/>
    </source>
</evidence>
<evidence type="ECO:0000256" key="8">
    <source>
        <dbReference type="ARBA" id="ARBA00022842"/>
    </source>
</evidence>
<dbReference type="FunFam" id="3.40.718.10:FF:000006">
    <property type="entry name" value="3-isopropylmalate dehydrogenase"/>
    <property type="match status" value="1"/>
</dbReference>
<evidence type="ECO:0000256" key="9">
    <source>
        <dbReference type="ARBA" id="ARBA00023002"/>
    </source>
</evidence>
<keyword evidence="5 13" id="KW-0432">Leucine biosynthesis</keyword>
<comment type="cofactor">
    <cofactor evidence="13">
        <name>Mg(2+)</name>
        <dbReference type="ChEBI" id="CHEBI:18420"/>
    </cofactor>
    <cofactor evidence="13">
        <name>Mn(2+)</name>
        <dbReference type="ChEBI" id="CHEBI:29035"/>
    </cofactor>
    <text evidence="13">Binds 1 Mg(2+) or Mn(2+) ion per subunit.</text>
</comment>
<comment type="catalytic activity">
    <reaction evidence="13">
        <text>(2R,3S)-3-isopropylmalate + NAD(+) = 4-methyl-2-oxopentanoate + CO2 + NADH</text>
        <dbReference type="Rhea" id="RHEA:32271"/>
        <dbReference type="ChEBI" id="CHEBI:16526"/>
        <dbReference type="ChEBI" id="CHEBI:17865"/>
        <dbReference type="ChEBI" id="CHEBI:35121"/>
        <dbReference type="ChEBI" id="CHEBI:57540"/>
        <dbReference type="ChEBI" id="CHEBI:57945"/>
        <dbReference type="EC" id="1.1.1.85"/>
    </reaction>
</comment>
<dbReference type="GO" id="GO:0051287">
    <property type="term" value="F:NAD binding"/>
    <property type="evidence" value="ECO:0007669"/>
    <property type="project" value="InterPro"/>
</dbReference>
<gene>
    <name evidence="15" type="ORF">CLEP1334_LOCUS27331</name>
</gene>
<dbReference type="Gene3D" id="3.40.718.10">
    <property type="entry name" value="Isopropylmalate Dehydrogenase"/>
    <property type="match status" value="1"/>
</dbReference>
<evidence type="ECO:0000259" key="14">
    <source>
        <dbReference type="SMART" id="SM01329"/>
    </source>
</evidence>
<proteinExistence type="inferred from homology"/>
<dbReference type="SUPFAM" id="SSF53659">
    <property type="entry name" value="Isocitrate/Isopropylmalate dehydrogenase-like"/>
    <property type="match status" value="1"/>
</dbReference>
<keyword evidence="9" id="KW-0560">Oxidoreductase</keyword>
<dbReference type="PANTHER" id="PTHR42979:SF1">
    <property type="entry name" value="3-ISOPROPYLMALATE DEHYDROGENASE"/>
    <property type="match status" value="1"/>
</dbReference>
<dbReference type="AlphaFoldDB" id="A0A7S0P4P3"/>
<comment type="function">
    <text evidence="13">Catalyzes the oxidation of 3-carboxy-2-hydroxy-4-methylpentanoate (3-isopropylmalate) to 3-carboxy-4-methyl-2-oxopentanoate. The product decarboxylates to 4-methyl-2 oxopentanoate.</text>
</comment>
<evidence type="ECO:0000256" key="6">
    <source>
        <dbReference type="ARBA" id="ARBA00022605"/>
    </source>
</evidence>
<evidence type="ECO:0000256" key="4">
    <source>
        <dbReference type="ARBA" id="ARBA00013101"/>
    </source>
</evidence>
<dbReference type="PROSITE" id="PS00470">
    <property type="entry name" value="IDH_IMDH"/>
    <property type="match status" value="1"/>
</dbReference>
<dbReference type="EMBL" id="HBER01054743">
    <property type="protein sequence ID" value="CAD8552041.1"/>
    <property type="molecule type" value="Transcribed_RNA"/>
</dbReference>
<evidence type="ECO:0000256" key="5">
    <source>
        <dbReference type="ARBA" id="ARBA00022430"/>
    </source>
</evidence>
<keyword evidence="7 13" id="KW-0479">Metal-binding</keyword>
<evidence type="ECO:0000256" key="13">
    <source>
        <dbReference type="RuleBase" id="RU004445"/>
    </source>
</evidence>
<keyword evidence="11" id="KW-0464">Manganese</keyword>
<dbReference type="InterPro" id="IPR019818">
    <property type="entry name" value="IsoCit/isopropylmalate_DH_CS"/>
</dbReference>
<comment type="cofactor">
    <cofactor evidence="1">
        <name>Mn(2+)</name>
        <dbReference type="ChEBI" id="CHEBI:29035"/>
    </cofactor>
</comment>
<dbReference type="PANTHER" id="PTHR42979">
    <property type="entry name" value="3-ISOPROPYLMALATE DEHYDROGENASE"/>
    <property type="match status" value="1"/>
</dbReference>
<dbReference type="GO" id="GO:0003862">
    <property type="term" value="F:3-isopropylmalate dehydrogenase activity"/>
    <property type="evidence" value="ECO:0007669"/>
    <property type="project" value="UniProtKB-EC"/>
</dbReference>
<sequence length="391" mass="41682">MWRRNQRHSLMLLSRGSSLPSNRLLSRGVSTARKAHRVAVLPGDGIGPEVMVEARKVLDRAMALFPHIELAYEEGLIGGAGYDAYGKHFPDETKALCERSDAIFFGSIGGPVEEQHLPKWHNAERDALLGMRKAFDLAVNVRPAKVYPALSHASPLRSDLIEGGVDMVIVRELLGGIYFGEHATAADGQSARDTCTYTAEQIKRPLRFAFEAAKGRSGKLTVVDKANVLDTSRLWREVAIEMHKEHPEVALDFMYVDNAAMQLIKAPSSFDVICTENMFGDILSDAASVLPGSLGLMPSASIGSSVYLYEPSGGSAPDIAGKGIANPAAQILCAAMMLRYSFGEHAAAAAIEAAVDAAIVGGCTTGDVTPPGKASVGTVEFGDAVVAAMKR</sequence>
<dbReference type="Pfam" id="PF00180">
    <property type="entry name" value="Iso_dh"/>
    <property type="match status" value="1"/>
</dbReference>
<comment type="subunit">
    <text evidence="3 13">Homodimer.</text>
</comment>
<evidence type="ECO:0000256" key="1">
    <source>
        <dbReference type="ARBA" id="ARBA00001936"/>
    </source>
</evidence>
<dbReference type="GO" id="GO:0000287">
    <property type="term" value="F:magnesium ion binding"/>
    <property type="evidence" value="ECO:0007669"/>
    <property type="project" value="InterPro"/>
</dbReference>
<dbReference type="GO" id="GO:0005829">
    <property type="term" value="C:cytosol"/>
    <property type="evidence" value="ECO:0007669"/>
    <property type="project" value="TreeGrafter"/>
</dbReference>
<dbReference type="GO" id="GO:0009098">
    <property type="term" value="P:L-leucine biosynthetic process"/>
    <property type="evidence" value="ECO:0007669"/>
    <property type="project" value="UniProtKB-UniPathway"/>
</dbReference>
<evidence type="ECO:0000256" key="12">
    <source>
        <dbReference type="ARBA" id="ARBA00023304"/>
    </source>
</evidence>
<evidence type="ECO:0000256" key="2">
    <source>
        <dbReference type="ARBA" id="ARBA00007769"/>
    </source>
</evidence>
<accession>A0A7S0P4P3</accession>
<dbReference type="EC" id="1.1.1.85" evidence="4 13"/>
<keyword evidence="12 13" id="KW-0100">Branched-chain amino acid biosynthesis</keyword>
<evidence type="ECO:0000256" key="11">
    <source>
        <dbReference type="ARBA" id="ARBA00023211"/>
    </source>
</evidence>
<dbReference type="InterPro" id="IPR004429">
    <property type="entry name" value="Isopropylmalate_DH"/>
</dbReference>
<comment type="pathway">
    <text evidence="13">Amino-acid biosynthesis; L-leucine biosynthesis; L-leucine from 3-methyl-2-oxobutanoate: step 3/4.</text>
</comment>
<evidence type="ECO:0000313" key="15">
    <source>
        <dbReference type="EMBL" id="CAD8552041.1"/>
    </source>
</evidence>
<evidence type="ECO:0000256" key="3">
    <source>
        <dbReference type="ARBA" id="ARBA00011738"/>
    </source>
</evidence>
<dbReference type="InterPro" id="IPR024084">
    <property type="entry name" value="IsoPropMal-DH-like_dom"/>
</dbReference>
<keyword evidence="6" id="KW-0028">Amino-acid biosynthesis</keyword>
<protein>
    <recommendedName>
        <fullName evidence="4 13">3-isopropylmalate dehydrogenase</fullName>
        <ecNumber evidence="4 13">1.1.1.85</ecNumber>
    </recommendedName>
</protein>
<organism evidence="15">
    <name type="scientific">Calcidiscus leptoporus</name>
    <dbReference type="NCBI Taxonomy" id="127549"/>
    <lineage>
        <taxon>Eukaryota</taxon>
        <taxon>Haptista</taxon>
        <taxon>Haptophyta</taxon>
        <taxon>Prymnesiophyceae</taxon>
        <taxon>Coccolithales</taxon>
        <taxon>Calcidiscaceae</taxon>
        <taxon>Calcidiscus</taxon>
    </lineage>
</organism>
<dbReference type="SMART" id="SM01329">
    <property type="entry name" value="Iso_dh"/>
    <property type="match status" value="1"/>
</dbReference>
<dbReference type="NCBIfam" id="TIGR00169">
    <property type="entry name" value="leuB"/>
    <property type="match status" value="1"/>
</dbReference>
<keyword evidence="10 13" id="KW-0520">NAD</keyword>
<keyword evidence="8" id="KW-0460">Magnesium</keyword>
<reference evidence="15" key="1">
    <citation type="submission" date="2021-01" db="EMBL/GenBank/DDBJ databases">
        <authorList>
            <person name="Corre E."/>
            <person name="Pelletier E."/>
            <person name="Niang G."/>
            <person name="Scheremetjew M."/>
            <person name="Finn R."/>
            <person name="Kale V."/>
            <person name="Holt S."/>
            <person name="Cochrane G."/>
            <person name="Meng A."/>
            <person name="Brown T."/>
            <person name="Cohen L."/>
        </authorList>
    </citation>
    <scope>NUCLEOTIDE SEQUENCE</scope>
    <source>
        <strain evidence="15">RCC1130</strain>
    </source>
</reference>
<comment type="similarity">
    <text evidence="2">Belongs to the isocitrate and isopropylmalate dehydrogenases family.</text>
</comment>
<feature type="domain" description="Isopropylmalate dehydrogenase-like" evidence="14">
    <location>
        <begin position="37"/>
        <end position="385"/>
    </location>
</feature>
<dbReference type="HAMAP" id="MF_01033">
    <property type="entry name" value="LeuB_type1"/>
    <property type="match status" value="1"/>
</dbReference>
<name>A0A7S0P4P3_9EUKA</name>
<dbReference type="UniPathway" id="UPA00048">
    <property type="reaction ID" value="UER00072"/>
</dbReference>
<evidence type="ECO:0000256" key="10">
    <source>
        <dbReference type="ARBA" id="ARBA00023027"/>
    </source>
</evidence>